<dbReference type="PANTHER" id="PTHR30514:SF1">
    <property type="entry name" value="HTH-TYPE TRANSCRIPTIONAL REGULATOR HEXR-RELATED"/>
    <property type="match status" value="1"/>
</dbReference>
<evidence type="ECO:0000259" key="4">
    <source>
        <dbReference type="PROSITE" id="PS51071"/>
    </source>
</evidence>
<sequence>MMQHFALQLKTYKPRLSGQEKRLADYLLAHQSAASQLSISQLAAQTGVSTATISRFAKALGYDNFQALRLALAQAPAGAEQPLFQEFAPTDDVPAMARKIFAANVDALQATSANLDAGALTAAVDLLIHAAHIGLYGLGASNIVALDGYHKFLRTAMAVFYATDYHMQLMSMTHLQPTDAAVVISHSGEDRDAIALAQIAQDHQVPLIVITGAPHSQLAKMAQVVLVAVAEESKYRPEALHALIAEMTLMDTLFMISAIRTGSQTAPLFQEVRGVIDATRRPTP</sequence>
<dbReference type="GO" id="GO:0097367">
    <property type="term" value="F:carbohydrate derivative binding"/>
    <property type="evidence" value="ECO:0007669"/>
    <property type="project" value="InterPro"/>
</dbReference>
<dbReference type="EMBL" id="AZFW01000104">
    <property type="protein sequence ID" value="KRM25591.1"/>
    <property type="molecule type" value="Genomic_DNA"/>
</dbReference>
<protein>
    <submittedName>
        <fullName evidence="6">Gluconate operon transcriptional regulator</fullName>
    </submittedName>
</protein>
<evidence type="ECO:0000256" key="2">
    <source>
        <dbReference type="ARBA" id="ARBA00023125"/>
    </source>
</evidence>
<dbReference type="InterPro" id="IPR035472">
    <property type="entry name" value="RpiR-like_SIS"/>
</dbReference>
<dbReference type="InterPro" id="IPR001347">
    <property type="entry name" value="SIS_dom"/>
</dbReference>
<dbReference type="PANTHER" id="PTHR30514">
    <property type="entry name" value="GLUCOKINASE"/>
    <property type="match status" value="1"/>
</dbReference>
<name>A0A0R1X5M6_9LACO</name>
<dbReference type="CDD" id="cd05013">
    <property type="entry name" value="SIS_RpiR"/>
    <property type="match status" value="1"/>
</dbReference>
<evidence type="ECO:0000256" key="3">
    <source>
        <dbReference type="ARBA" id="ARBA00023163"/>
    </source>
</evidence>
<keyword evidence="1" id="KW-0805">Transcription regulation</keyword>
<accession>A0A0R1X5M6</accession>
<dbReference type="SUPFAM" id="SSF53697">
    <property type="entry name" value="SIS domain"/>
    <property type="match status" value="1"/>
</dbReference>
<dbReference type="GO" id="GO:0003677">
    <property type="term" value="F:DNA binding"/>
    <property type="evidence" value="ECO:0007669"/>
    <property type="project" value="UniProtKB-KW"/>
</dbReference>
<dbReference type="Gene3D" id="1.10.10.10">
    <property type="entry name" value="Winged helix-like DNA-binding domain superfamily/Winged helix DNA-binding domain"/>
    <property type="match status" value="1"/>
</dbReference>
<dbReference type="PROSITE" id="PS51071">
    <property type="entry name" value="HTH_RPIR"/>
    <property type="match status" value="1"/>
</dbReference>
<keyword evidence="2" id="KW-0238">DNA-binding</keyword>
<feature type="domain" description="SIS" evidence="5">
    <location>
        <begin position="123"/>
        <end position="263"/>
    </location>
</feature>
<proteinExistence type="predicted"/>
<dbReference type="InterPro" id="IPR046348">
    <property type="entry name" value="SIS_dom_sf"/>
</dbReference>
<evidence type="ECO:0000259" key="5">
    <source>
        <dbReference type="PROSITE" id="PS51464"/>
    </source>
</evidence>
<evidence type="ECO:0000313" key="7">
    <source>
        <dbReference type="Proteomes" id="UP000050949"/>
    </source>
</evidence>
<dbReference type="InterPro" id="IPR009057">
    <property type="entry name" value="Homeodomain-like_sf"/>
</dbReference>
<organism evidence="6 7">
    <name type="scientific">Schleiferilactobacillus harbinensis DSM 16991</name>
    <dbReference type="NCBI Taxonomy" id="1122147"/>
    <lineage>
        <taxon>Bacteria</taxon>
        <taxon>Bacillati</taxon>
        <taxon>Bacillota</taxon>
        <taxon>Bacilli</taxon>
        <taxon>Lactobacillales</taxon>
        <taxon>Lactobacillaceae</taxon>
        <taxon>Schleiferilactobacillus</taxon>
    </lineage>
</organism>
<dbReference type="eggNOG" id="COG1737">
    <property type="taxonomic scope" value="Bacteria"/>
</dbReference>
<evidence type="ECO:0000256" key="1">
    <source>
        <dbReference type="ARBA" id="ARBA00023015"/>
    </source>
</evidence>
<dbReference type="Gene3D" id="3.40.50.10490">
    <property type="entry name" value="Glucose-6-phosphate isomerase like protein, domain 1"/>
    <property type="match status" value="1"/>
</dbReference>
<dbReference type="PATRIC" id="fig|1122147.4.peg.709"/>
<dbReference type="Proteomes" id="UP000050949">
    <property type="component" value="Unassembled WGS sequence"/>
</dbReference>
<dbReference type="Pfam" id="PF01380">
    <property type="entry name" value="SIS"/>
    <property type="match status" value="1"/>
</dbReference>
<dbReference type="SUPFAM" id="SSF46689">
    <property type="entry name" value="Homeodomain-like"/>
    <property type="match status" value="1"/>
</dbReference>
<dbReference type="Pfam" id="PF01418">
    <property type="entry name" value="HTH_6"/>
    <property type="match status" value="1"/>
</dbReference>
<dbReference type="AlphaFoldDB" id="A0A0R1X5M6"/>
<evidence type="ECO:0000313" key="6">
    <source>
        <dbReference type="EMBL" id="KRM25591.1"/>
    </source>
</evidence>
<dbReference type="InterPro" id="IPR000281">
    <property type="entry name" value="HTH_RpiR"/>
</dbReference>
<keyword evidence="3" id="KW-0804">Transcription</keyword>
<dbReference type="GO" id="GO:1901135">
    <property type="term" value="P:carbohydrate derivative metabolic process"/>
    <property type="evidence" value="ECO:0007669"/>
    <property type="project" value="InterPro"/>
</dbReference>
<dbReference type="InterPro" id="IPR047640">
    <property type="entry name" value="RpiR-like"/>
</dbReference>
<dbReference type="InterPro" id="IPR036388">
    <property type="entry name" value="WH-like_DNA-bd_sf"/>
</dbReference>
<dbReference type="GO" id="GO:0003700">
    <property type="term" value="F:DNA-binding transcription factor activity"/>
    <property type="evidence" value="ECO:0007669"/>
    <property type="project" value="InterPro"/>
</dbReference>
<reference evidence="6 7" key="1">
    <citation type="journal article" date="2015" name="Genome Announc.">
        <title>Expanding the biotechnology potential of lactobacilli through comparative genomics of 213 strains and associated genera.</title>
        <authorList>
            <person name="Sun Z."/>
            <person name="Harris H.M."/>
            <person name="McCann A."/>
            <person name="Guo C."/>
            <person name="Argimon S."/>
            <person name="Zhang W."/>
            <person name="Yang X."/>
            <person name="Jeffery I.B."/>
            <person name="Cooney J.C."/>
            <person name="Kagawa T.F."/>
            <person name="Liu W."/>
            <person name="Song Y."/>
            <person name="Salvetti E."/>
            <person name="Wrobel A."/>
            <person name="Rasinkangas P."/>
            <person name="Parkhill J."/>
            <person name="Rea M.C."/>
            <person name="O'Sullivan O."/>
            <person name="Ritari J."/>
            <person name="Douillard F.P."/>
            <person name="Paul Ross R."/>
            <person name="Yang R."/>
            <person name="Briner A.E."/>
            <person name="Felis G.E."/>
            <person name="de Vos W.M."/>
            <person name="Barrangou R."/>
            <person name="Klaenhammer T.R."/>
            <person name="Caufield P.W."/>
            <person name="Cui Y."/>
            <person name="Zhang H."/>
            <person name="O'Toole P.W."/>
        </authorList>
    </citation>
    <scope>NUCLEOTIDE SEQUENCE [LARGE SCALE GENOMIC DNA]</scope>
    <source>
        <strain evidence="6 7">DSM 16991</strain>
    </source>
</reference>
<dbReference type="PROSITE" id="PS51464">
    <property type="entry name" value="SIS"/>
    <property type="match status" value="1"/>
</dbReference>
<feature type="domain" description="HTH rpiR-type" evidence="4">
    <location>
        <begin position="3"/>
        <end position="79"/>
    </location>
</feature>
<comment type="caution">
    <text evidence="6">The sequence shown here is derived from an EMBL/GenBank/DDBJ whole genome shotgun (WGS) entry which is preliminary data.</text>
</comment>
<gene>
    <name evidence="6" type="ORF">FC91_GL000688</name>
</gene>